<reference evidence="2" key="1">
    <citation type="submission" date="2021-02" db="EMBL/GenBank/DDBJ databases">
        <authorList>
            <person name="Nowell W R."/>
        </authorList>
    </citation>
    <scope>NUCLEOTIDE SEQUENCE</scope>
</reference>
<dbReference type="SUPFAM" id="SSF54236">
    <property type="entry name" value="Ubiquitin-like"/>
    <property type="match status" value="1"/>
</dbReference>
<dbReference type="Pfam" id="PF00240">
    <property type="entry name" value="ubiquitin"/>
    <property type="match status" value="1"/>
</dbReference>
<comment type="caution">
    <text evidence="2">The sequence shown here is derived from an EMBL/GenBank/DDBJ whole genome shotgun (WGS) entry which is preliminary data.</text>
</comment>
<organism evidence="2 4">
    <name type="scientific">Rotaria socialis</name>
    <dbReference type="NCBI Taxonomy" id="392032"/>
    <lineage>
        <taxon>Eukaryota</taxon>
        <taxon>Metazoa</taxon>
        <taxon>Spiralia</taxon>
        <taxon>Gnathifera</taxon>
        <taxon>Rotifera</taxon>
        <taxon>Eurotatoria</taxon>
        <taxon>Bdelloidea</taxon>
        <taxon>Philodinida</taxon>
        <taxon>Philodinidae</taxon>
        <taxon>Rotaria</taxon>
    </lineage>
</organism>
<proteinExistence type="predicted"/>
<dbReference type="PANTHER" id="PTHR10666">
    <property type="entry name" value="UBIQUITIN"/>
    <property type="match status" value="1"/>
</dbReference>
<dbReference type="SMART" id="SM00213">
    <property type="entry name" value="UBQ"/>
    <property type="match status" value="1"/>
</dbReference>
<dbReference type="EMBL" id="CAJNYV010001824">
    <property type="protein sequence ID" value="CAF3438478.1"/>
    <property type="molecule type" value="Genomic_DNA"/>
</dbReference>
<gene>
    <name evidence="2" type="ORF">KIK155_LOCUS11429</name>
    <name evidence="3" type="ORF">TOA249_LOCUS7550</name>
</gene>
<dbReference type="Proteomes" id="UP000663838">
    <property type="component" value="Unassembled WGS sequence"/>
</dbReference>
<dbReference type="InterPro" id="IPR000626">
    <property type="entry name" value="Ubiquitin-like_dom"/>
</dbReference>
<sequence>MIDNVIKPLEDAELQTSVFAYSDRPQFITYVQVCIWIIYHIDTTLLKVKLNVLIPDNIEKIQTQLKQLDKHKSIALTACTLNNDSQTNQERWKEGRILTANDTILSCKLYQDNSIIMVKLSSDKDDETSLSTRLFAKFLSGKTITLIVDQSTTVLHIKQLIQDIEGTPIDQQRIVFAGKQLADDRTISDYNIQNESTLHAVLRYVGGMYHFTSGRQDFKNLSYTRAEAIKKVLAFDFNHMTHSELLSPAELQNSVLQGRSALSILFNECENINVPKDIPNLKTIILSNVEDKEDASDSEDDDGDKRDVLTDLLIQEEQIRLSQETQQLLATDLQTELIKKAIGEDATQDEIQYGLHIFRSAHQLYGCDPEFHNLSLYVQHNRAKQGNPKVGDQAVDVRLLNINGEFVSLLSHCHPNRPLLILADSYT</sequence>
<protein>
    <recommendedName>
        <fullName evidence="1">Ubiquitin-like domain-containing protein</fullName>
    </recommendedName>
</protein>
<dbReference type="EMBL" id="CAJOBS010000340">
    <property type="protein sequence ID" value="CAF4555594.1"/>
    <property type="molecule type" value="Genomic_DNA"/>
</dbReference>
<evidence type="ECO:0000259" key="1">
    <source>
        <dbReference type="PROSITE" id="PS50053"/>
    </source>
</evidence>
<name>A0A818D2V6_9BILA</name>
<dbReference type="AlphaFoldDB" id="A0A818D2V6"/>
<evidence type="ECO:0000313" key="2">
    <source>
        <dbReference type="EMBL" id="CAF3438478.1"/>
    </source>
</evidence>
<dbReference type="PRINTS" id="PR00348">
    <property type="entry name" value="UBIQUITIN"/>
</dbReference>
<feature type="domain" description="Ubiquitin-like" evidence="1">
    <location>
        <begin position="132"/>
        <end position="207"/>
    </location>
</feature>
<dbReference type="Gene3D" id="3.10.20.90">
    <property type="entry name" value="Phosphatidylinositol 3-kinase Catalytic Subunit, Chain A, domain 1"/>
    <property type="match status" value="1"/>
</dbReference>
<dbReference type="Proteomes" id="UP000663865">
    <property type="component" value="Unassembled WGS sequence"/>
</dbReference>
<dbReference type="InterPro" id="IPR029071">
    <property type="entry name" value="Ubiquitin-like_domsf"/>
</dbReference>
<dbReference type="InterPro" id="IPR019956">
    <property type="entry name" value="Ubiquitin_dom"/>
</dbReference>
<evidence type="ECO:0000313" key="3">
    <source>
        <dbReference type="EMBL" id="CAF4555594.1"/>
    </source>
</evidence>
<accession>A0A818D2V6</accession>
<dbReference type="InterPro" id="IPR050158">
    <property type="entry name" value="Ubiquitin_ubiquitin-like"/>
</dbReference>
<dbReference type="PROSITE" id="PS50053">
    <property type="entry name" value="UBIQUITIN_2"/>
    <property type="match status" value="1"/>
</dbReference>
<evidence type="ECO:0000313" key="4">
    <source>
        <dbReference type="Proteomes" id="UP000663865"/>
    </source>
</evidence>